<evidence type="ECO:0000256" key="1">
    <source>
        <dbReference type="SAM" id="MobiDB-lite"/>
    </source>
</evidence>
<feature type="region of interest" description="Disordered" evidence="1">
    <location>
        <begin position="14"/>
        <end position="44"/>
    </location>
</feature>
<keyword evidence="2" id="KW-1185">Reference proteome</keyword>
<organism evidence="2 3">
    <name type="scientific">Romanomermis culicivorax</name>
    <name type="common">Nematode worm</name>
    <dbReference type="NCBI Taxonomy" id="13658"/>
    <lineage>
        <taxon>Eukaryota</taxon>
        <taxon>Metazoa</taxon>
        <taxon>Ecdysozoa</taxon>
        <taxon>Nematoda</taxon>
        <taxon>Enoplea</taxon>
        <taxon>Dorylaimia</taxon>
        <taxon>Mermithida</taxon>
        <taxon>Mermithoidea</taxon>
        <taxon>Mermithidae</taxon>
        <taxon>Romanomermis</taxon>
    </lineage>
</organism>
<proteinExistence type="predicted"/>
<name>A0A915HWW8_ROMCU</name>
<evidence type="ECO:0000313" key="2">
    <source>
        <dbReference type="Proteomes" id="UP000887565"/>
    </source>
</evidence>
<sequence>MPMVTLILSISTTKLQNAEPPQPSKRTAHGNSLGEASTPEKYQKCDPQKLISHRNLRSILCSRRNEGSKYGTLTLQKNLKVNTSSIRAVATPQKVQPNHILNKRKFTESRPMGAVSGPKMRIRNQIRHKVTGKYYQMSMNNNSETRNKQWEPIENNVMMTAGQSFPFKQMRVNILRGTLTRQKCDFTKDSTVNCSPKYSFLSALKLLLNFGASSLTTNSVFDLSSSKAAARSASKIAVDSGRPRFFKVDGANSLTTSSVLDSSLSKSRAHSAFPIGGAADDWLFRVKDGANSLRTNSSAGRSTLIGLKGGGLGY</sequence>
<dbReference type="Proteomes" id="UP000887565">
    <property type="component" value="Unplaced"/>
</dbReference>
<reference evidence="3" key="1">
    <citation type="submission" date="2022-11" db="UniProtKB">
        <authorList>
            <consortium name="WormBaseParasite"/>
        </authorList>
    </citation>
    <scope>IDENTIFICATION</scope>
</reference>
<accession>A0A915HWW8</accession>
<protein>
    <submittedName>
        <fullName evidence="3">Uncharacterized protein</fullName>
    </submittedName>
</protein>
<dbReference type="WBParaSite" id="nRc.2.0.1.t06305-RA">
    <property type="protein sequence ID" value="nRc.2.0.1.t06305-RA"/>
    <property type="gene ID" value="nRc.2.0.1.g06305"/>
</dbReference>
<evidence type="ECO:0000313" key="3">
    <source>
        <dbReference type="WBParaSite" id="nRc.2.0.1.t06305-RA"/>
    </source>
</evidence>
<dbReference type="AlphaFoldDB" id="A0A915HWW8"/>